<dbReference type="InterPro" id="IPR025877">
    <property type="entry name" value="MobA-like_NTP_Trfase"/>
</dbReference>
<dbReference type="RefSeq" id="WP_048855575.1">
    <property type="nucleotide sequence ID" value="NZ_BANJ01000010.1"/>
</dbReference>
<proteinExistence type="predicted"/>
<evidence type="ECO:0000256" key="1">
    <source>
        <dbReference type="ARBA" id="ARBA00022842"/>
    </source>
</evidence>
<feature type="domain" description="MobA-like NTP transferase" evidence="2">
    <location>
        <begin position="10"/>
        <end position="180"/>
    </location>
</feature>
<dbReference type="CDD" id="cd04182">
    <property type="entry name" value="GT_2_like_f"/>
    <property type="match status" value="1"/>
</dbReference>
<evidence type="ECO:0000259" key="2">
    <source>
        <dbReference type="Pfam" id="PF12804"/>
    </source>
</evidence>
<dbReference type="EMBL" id="BANJ01000010">
    <property type="protein sequence ID" value="GAN98688.1"/>
    <property type="molecule type" value="Genomic_DNA"/>
</dbReference>
<evidence type="ECO:0000313" key="3">
    <source>
        <dbReference type="EMBL" id="GAN98688.1"/>
    </source>
</evidence>
<dbReference type="SUPFAM" id="SSF53448">
    <property type="entry name" value="Nucleotide-diphospho-sugar transferases"/>
    <property type="match status" value="1"/>
</dbReference>
<dbReference type="AlphaFoldDB" id="A0A0D6Q5R0"/>
<name>A0A0D6Q5R0_KOMXY</name>
<keyword evidence="1" id="KW-0460">Magnesium</keyword>
<dbReference type="Gene3D" id="3.90.550.10">
    <property type="entry name" value="Spore Coat Polysaccharide Biosynthesis Protein SpsA, Chain A"/>
    <property type="match status" value="1"/>
</dbReference>
<dbReference type="GO" id="GO:0016779">
    <property type="term" value="F:nucleotidyltransferase activity"/>
    <property type="evidence" value="ECO:0007669"/>
    <property type="project" value="UniProtKB-ARBA"/>
</dbReference>
<organism evidence="3 4">
    <name type="scientific">Komagataeibacter xylinus NBRC 13693</name>
    <dbReference type="NCBI Taxonomy" id="1234668"/>
    <lineage>
        <taxon>Bacteria</taxon>
        <taxon>Pseudomonadati</taxon>
        <taxon>Pseudomonadota</taxon>
        <taxon>Alphaproteobacteria</taxon>
        <taxon>Acetobacterales</taxon>
        <taxon>Acetobacteraceae</taxon>
        <taxon>Komagataeibacter</taxon>
    </lineage>
</organism>
<dbReference type="Pfam" id="PF12804">
    <property type="entry name" value="NTP_transf_3"/>
    <property type="match status" value="1"/>
</dbReference>
<reference evidence="3 4" key="1">
    <citation type="submission" date="2012-11" db="EMBL/GenBank/DDBJ databases">
        <title>Whole genome sequence of Gluconacetobacter xylinus NBRC 13693.</title>
        <authorList>
            <person name="Azuma Y."/>
            <person name="Higashiura N."/>
            <person name="Hirakawa H."/>
            <person name="Matsushita K."/>
        </authorList>
    </citation>
    <scope>NUCLEOTIDE SEQUENCE [LARGE SCALE GENOMIC DNA]</scope>
    <source>
        <strain evidence="3 4">NBRC 13693</strain>
    </source>
</reference>
<dbReference type="PANTHER" id="PTHR43777:SF1">
    <property type="entry name" value="MOLYBDENUM COFACTOR CYTIDYLYLTRANSFERASE"/>
    <property type="match status" value="1"/>
</dbReference>
<dbReference type="PANTHER" id="PTHR43777">
    <property type="entry name" value="MOLYBDENUM COFACTOR CYTIDYLYLTRANSFERASE"/>
    <property type="match status" value="1"/>
</dbReference>
<sequence>MTQDGPSVAAIVLAAGSSSRTHPMHKLLAPDATGLPMIARTLRAVTASRASPLTVVLGHRAAEIRTAALTDRQAGCTPRFVTAPDHACGLSRTLAAGVRAASAHPGVAGALVCLGDMPLIDTALIDRMIETFLAHPDRPGVMPMHDGRRGNPILWSRALFPALLALTGDQGARHLLHRHETTMLQVAAGPEIAADFDTPARLADFARCFTDG</sequence>
<protein>
    <recommendedName>
        <fullName evidence="2">MobA-like NTP transferase domain-containing protein</fullName>
    </recommendedName>
</protein>
<dbReference type="Proteomes" id="UP000032683">
    <property type="component" value="Unassembled WGS sequence"/>
</dbReference>
<evidence type="ECO:0000313" key="4">
    <source>
        <dbReference type="Proteomes" id="UP000032683"/>
    </source>
</evidence>
<gene>
    <name evidence="3" type="ORF">Gxy13693_010_005</name>
</gene>
<dbReference type="InterPro" id="IPR029044">
    <property type="entry name" value="Nucleotide-diphossugar_trans"/>
</dbReference>
<comment type="caution">
    <text evidence="3">The sequence shown here is derived from an EMBL/GenBank/DDBJ whole genome shotgun (WGS) entry which is preliminary data.</text>
</comment>
<accession>A0A0D6Q5R0</accession>